<dbReference type="Gene3D" id="3.40.50.300">
    <property type="entry name" value="P-loop containing nucleotide triphosphate hydrolases"/>
    <property type="match status" value="1"/>
</dbReference>
<feature type="coiled-coil region" evidence="1">
    <location>
        <begin position="417"/>
        <end position="451"/>
    </location>
</feature>
<dbReference type="RefSeq" id="WP_003368748.1">
    <property type="nucleotide sequence ID" value="NZ_CP073636.1"/>
</dbReference>
<accession>A0A8T8LV97</accession>
<name>A0A8T8LV97_PSESX</name>
<organism evidence="4 5">
    <name type="scientific">Pseudomonas syringae Cit 7</name>
    <dbReference type="NCBI Taxonomy" id="629264"/>
    <lineage>
        <taxon>Bacteria</taxon>
        <taxon>Pseudomonadati</taxon>
        <taxon>Pseudomonadota</taxon>
        <taxon>Gammaproteobacteria</taxon>
        <taxon>Pseudomonadales</taxon>
        <taxon>Pseudomonadaceae</taxon>
        <taxon>Pseudomonas</taxon>
        <taxon>Pseudomonas syringae</taxon>
    </lineage>
</organism>
<evidence type="ECO:0000313" key="5">
    <source>
        <dbReference type="Proteomes" id="UP000005924"/>
    </source>
</evidence>
<feature type="region of interest" description="Disordered" evidence="2">
    <location>
        <begin position="581"/>
        <end position="603"/>
    </location>
</feature>
<dbReference type="PANTHER" id="PTHR32114">
    <property type="entry name" value="ABC TRANSPORTER ABCH.3"/>
    <property type="match status" value="1"/>
</dbReference>
<evidence type="ECO:0000256" key="1">
    <source>
        <dbReference type="SAM" id="Coils"/>
    </source>
</evidence>
<evidence type="ECO:0000259" key="3">
    <source>
        <dbReference type="Pfam" id="PF13476"/>
    </source>
</evidence>
<dbReference type="InterPro" id="IPR027417">
    <property type="entry name" value="P-loop_NTPase"/>
</dbReference>
<keyword evidence="1" id="KW-0175">Coiled coil</keyword>
<dbReference type="GO" id="GO:0006302">
    <property type="term" value="P:double-strand break repair"/>
    <property type="evidence" value="ECO:0007669"/>
    <property type="project" value="InterPro"/>
</dbReference>
<dbReference type="PANTHER" id="PTHR32114:SF2">
    <property type="entry name" value="ABC TRANSPORTER ABCH.3"/>
    <property type="match status" value="1"/>
</dbReference>
<reference evidence="4" key="1">
    <citation type="journal article" date="2011" name="PLoS Pathog.">
        <title>Dynamic evolution of pathogenicity revealed by sequencing and comparative genomics of 19 Pseudomonas syringae isolates.</title>
        <authorList>
            <person name="Baltrus D.A."/>
            <person name="Nishimura M.T."/>
            <person name="Romanchuk A."/>
            <person name="Chang J.H."/>
            <person name="Mukhtar M.S."/>
            <person name="Cherkis K."/>
            <person name="Roach J."/>
            <person name="Grant S.R."/>
            <person name="Jones C.D."/>
            <person name="Dangl J.L."/>
        </authorList>
    </citation>
    <scope>NUCLEOTIDE SEQUENCE</scope>
    <source>
        <strain evidence="4">Cit 7</strain>
    </source>
</reference>
<dbReference type="GO" id="GO:0016887">
    <property type="term" value="F:ATP hydrolysis activity"/>
    <property type="evidence" value="ECO:0007669"/>
    <property type="project" value="InterPro"/>
</dbReference>
<dbReference type="EMBL" id="CP073636">
    <property type="protein sequence ID" value="QUP65302.1"/>
    <property type="molecule type" value="Genomic_DNA"/>
</dbReference>
<evidence type="ECO:0000256" key="2">
    <source>
        <dbReference type="SAM" id="MobiDB-lite"/>
    </source>
</evidence>
<sequence length="711" mass="80137">MYIRAIHIEIQTDSGPFGFFTEFSRNLNIIRGRNSAGKSTIVHAIMYAMGMEELLGAQNENALTYALKDYLEYEGLKYQIQTSRITIEIESNGKTITIRRSVREDGLSTKLVSIQESALLTKGETAPKIYKYIHDANSAQIDEGFFKYLETFLELKLPLVPRTNNKPTKLYLQYIFAAMIIEQKRGWTDYIANLPYFGVRDARIKIVDFLVGTDVFETDARRDALDQESKQIYDDWQVVQRTISSETLKHGFRLSNIPKSPVPDFNAELVNFYKTSEGVNESLLEYRQRKTSEHHLIGLRLSQQTEAPTQEIAQSIDKHTNDLERFTVAYETCLGDLGLLRATLNSNSLNTRQARDELSKNNAAQKLIKFGASLNMSTASNACPACHQSIGNSLVDLHESIPHMDIDTNIDYLTAQLRMLEREKGGIEQSIKELEALKEQLIRTLSTTKSALRALRSDLNSNSSVSKSGIRLQVQIEMEIEELSKFEESSNQAINALSTLSQRAFNNQKARKQIPSDHYSADDQAKYSLFEKMFRANISAFDYHSAAIEDIEFNRENLLPYLAKIELREINGQRQPFNSSAFEESTVPTNGRNVDSPKGKGNIARESSASDFVRLIWSYLLSIYQTSSHPTVNGNHLGFLLLDEPGQHSMATKSQQALFQLLSSEKGLQSIVAASFDDSEATYKEATSNVEFKLIQLGDKSILPLNVAGNV</sequence>
<evidence type="ECO:0000313" key="4">
    <source>
        <dbReference type="EMBL" id="QUP65302.1"/>
    </source>
</evidence>
<dbReference type="Pfam" id="PF13476">
    <property type="entry name" value="AAA_23"/>
    <property type="match status" value="1"/>
</dbReference>
<dbReference type="InterPro" id="IPR038729">
    <property type="entry name" value="Rad50/SbcC_AAA"/>
</dbReference>
<dbReference type="Proteomes" id="UP000005924">
    <property type="component" value="Chromosome"/>
</dbReference>
<proteinExistence type="predicted"/>
<dbReference type="AlphaFoldDB" id="A0A8T8LV97"/>
<feature type="compositionally biased region" description="Polar residues" evidence="2">
    <location>
        <begin position="581"/>
        <end position="593"/>
    </location>
</feature>
<reference evidence="4" key="2">
    <citation type="submission" date="2021-04" db="EMBL/GenBank/DDBJ databases">
        <title>A complete genome sequence for Pseudomonas syringae Cit7.</title>
        <authorList>
            <person name="Baltrus D.A."/>
        </authorList>
    </citation>
    <scope>NUCLEOTIDE SEQUENCE</scope>
    <source>
        <strain evidence="4">Cit 7</strain>
    </source>
</reference>
<dbReference type="SUPFAM" id="SSF52540">
    <property type="entry name" value="P-loop containing nucleoside triphosphate hydrolases"/>
    <property type="match status" value="1"/>
</dbReference>
<protein>
    <submittedName>
        <fullName evidence="4">AAA family ATPase</fullName>
    </submittedName>
</protein>
<gene>
    <name evidence="4" type="ORF">PSYCIT7_021250</name>
</gene>
<feature type="domain" description="Rad50/SbcC-type AAA" evidence="3">
    <location>
        <begin position="22"/>
        <end position="116"/>
    </location>
</feature>